<feature type="domain" description="GST N-terminal" evidence="1">
    <location>
        <begin position="12"/>
        <end position="92"/>
    </location>
</feature>
<evidence type="ECO:0000313" key="3">
    <source>
        <dbReference type="EMBL" id="KZP00447.1"/>
    </source>
</evidence>
<dbReference type="InterPro" id="IPR036249">
    <property type="entry name" value="Thioredoxin-like_sf"/>
</dbReference>
<dbReference type="EMBL" id="KV417269">
    <property type="protein sequence ID" value="KZP00447.1"/>
    <property type="molecule type" value="Genomic_DNA"/>
</dbReference>
<dbReference type="PROSITE" id="PS50405">
    <property type="entry name" value="GST_CTER"/>
    <property type="match status" value="1"/>
</dbReference>
<dbReference type="InterPro" id="IPR010987">
    <property type="entry name" value="Glutathione-S-Trfase_C-like"/>
</dbReference>
<dbReference type="CDD" id="cd03192">
    <property type="entry name" value="GST_C_Sigma_like"/>
    <property type="match status" value="1"/>
</dbReference>
<accession>A0A167R162</accession>
<sequence length="272" mass="30621">MPSRPRKVQKLAGYVLHYWSGIPGRGEYVRLAFEYAGVPYTEVNDTPKLIKALHASSPPHFAQPILELPSGRLLSQTPAILNYLAPKLGLAGEKGNLLKGAVEDDEVREQAEFERASVSQLTLTCLDVLVEAHDTHHPIASSLYYEDQKEEALRRADDFRKTRMPKFLGHFEETLVKNKASHLHLVGKTTTTADLALFHTLDGLQFAFPRRMGALEKSGKYDKVFALKVRVSGEGGIKEYLESGRRRKFSNGLFRHYPELDTEDEGAEEEEE</sequence>
<keyword evidence="4" id="KW-1185">Reference proteome</keyword>
<dbReference type="InterPro" id="IPR050213">
    <property type="entry name" value="GST_superfamily"/>
</dbReference>
<dbReference type="InterPro" id="IPR004045">
    <property type="entry name" value="Glutathione_S-Trfase_N"/>
</dbReference>
<dbReference type="GO" id="GO:0006749">
    <property type="term" value="P:glutathione metabolic process"/>
    <property type="evidence" value="ECO:0007669"/>
    <property type="project" value="TreeGrafter"/>
</dbReference>
<dbReference type="Proteomes" id="UP000076738">
    <property type="component" value="Unassembled WGS sequence"/>
</dbReference>
<organism evidence="3 4">
    <name type="scientific">Calocera viscosa (strain TUFC12733)</name>
    <dbReference type="NCBI Taxonomy" id="1330018"/>
    <lineage>
        <taxon>Eukaryota</taxon>
        <taxon>Fungi</taxon>
        <taxon>Dikarya</taxon>
        <taxon>Basidiomycota</taxon>
        <taxon>Agaricomycotina</taxon>
        <taxon>Dacrymycetes</taxon>
        <taxon>Dacrymycetales</taxon>
        <taxon>Dacrymycetaceae</taxon>
        <taxon>Calocera</taxon>
    </lineage>
</organism>
<dbReference type="Gene3D" id="3.40.30.10">
    <property type="entry name" value="Glutaredoxin"/>
    <property type="match status" value="1"/>
</dbReference>
<dbReference type="InterPro" id="IPR004046">
    <property type="entry name" value="GST_C"/>
</dbReference>
<dbReference type="SUPFAM" id="SSF47616">
    <property type="entry name" value="GST C-terminal domain-like"/>
    <property type="match status" value="1"/>
</dbReference>
<dbReference type="PANTHER" id="PTHR11571">
    <property type="entry name" value="GLUTATHIONE S-TRANSFERASE"/>
    <property type="match status" value="1"/>
</dbReference>
<dbReference type="GO" id="GO:0004364">
    <property type="term" value="F:glutathione transferase activity"/>
    <property type="evidence" value="ECO:0007669"/>
    <property type="project" value="TreeGrafter"/>
</dbReference>
<dbReference type="InterPro" id="IPR036282">
    <property type="entry name" value="Glutathione-S-Trfase_C_sf"/>
</dbReference>
<dbReference type="Pfam" id="PF14497">
    <property type="entry name" value="GST_C_3"/>
    <property type="match status" value="1"/>
</dbReference>
<reference evidence="3 4" key="1">
    <citation type="journal article" date="2016" name="Mol. Biol. Evol.">
        <title>Comparative Genomics of Early-Diverging Mushroom-Forming Fungi Provides Insights into the Origins of Lignocellulose Decay Capabilities.</title>
        <authorList>
            <person name="Nagy L.G."/>
            <person name="Riley R."/>
            <person name="Tritt A."/>
            <person name="Adam C."/>
            <person name="Daum C."/>
            <person name="Floudas D."/>
            <person name="Sun H."/>
            <person name="Yadav J.S."/>
            <person name="Pangilinan J."/>
            <person name="Larsson K.H."/>
            <person name="Matsuura K."/>
            <person name="Barry K."/>
            <person name="Labutti K."/>
            <person name="Kuo R."/>
            <person name="Ohm R.A."/>
            <person name="Bhattacharya S.S."/>
            <person name="Shirouzu T."/>
            <person name="Yoshinaga Y."/>
            <person name="Martin F.M."/>
            <person name="Grigoriev I.V."/>
            <person name="Hibbett D.S."/>
        </authorList>
    </citation>
    <scope>NUCLEOTIDE SEQUENCE [LARGE SCALE GENOMIC DNA]</scope>
    <source>
        <strain evidence="3 4">TUFC12733</strain>
    </source>
</reference>
<gene>
    <name evidence="3" type="ORF">CALVIDRAFT_509687</name>
</gene>
<name>A0A167R162_CALVF</name>
<evidence type="ECO:0000259" key="1">
    <source>
        <dbReference type="PROSITE" id="PS50404"/>
    </source>
</evidence>
<dbReference type="OrthoDB" id="414243at2759"/>
<dbReference type="AlphaFoldDB" id="A0A167R162"/>
<proteinExistence type="predicted"/>
<dbReference type="SUPFAM" id="SSF52833">
    <property type="entry name" value="Thioredoxin-like"/>
    <property type="match status" value="1"/>
</dbReference>
<dbReference type="PROSITE" id="PS50404">
    <property type="entry name" value="GST_NTER"/>
    <property type="match status" value="1"/>
</dbReference>
<feature type="domain" description="GST C-terminal" evidence="2">
    <location>
        <begin position="111"/>
        <end position="260"/>
    </location>
</feature>
<dbReference type="PANTHER" id="PTHR11571:SF263">
    <property type="entry name" value="GLUTATHIONE S-TRANSFERASE"/>
    <property type="match status" value="1"/>
</dbReference>
<evidence type="ECO:0000259" key="2">
    <source>
        <dbReference type="PROSITE" id="PS50405"/>
    </source>
</evidence>
<evidence type="ECO:0000313" key="4">
    <source>
        <dbReference type="Proteomes" id="UP000076738"/>
    </source>
</evidence>
<dbReference type="Gene3D" id="1.20.1050.10">
    <property type="match status" value="1"/>
</dbReference>
<protein>
    <submittedName>
        <fullName evidence="3">Glutathione S-transferase C-terminal-like protein</fullName>
    </submittedName>
</protein>
<keyword evidence="3" id="KW-0808">Transferase</keyword>
<dbReference type="STRING" id="1330018.A0A167R162"/>